<proteinExistence type="predicted"/>
<comment type="caution">
    <text evidence="1">The sequence shown here is derived from an EMBL/GenBank/DDBJ whole genome shotgun (WGS) entry which is preliminary data.</text>
</comment>
<sequence length="279" mass="30470">MRRSKLRLPVLTVRTLLLVCGALVVVCVGVGLAMRASLTDYAHDGAAVEQLPFVVDSRASTDALSLHTREEIAAADEAALPAGVDAAYTLGMASEEVLDEAPIVLTGTFTGERTYVYQAFQCHIEVTSVLRGEGVSEGDGLVVYDAYKITEPRNGLGTGQFSDVREVWGDSVGPSRFGLMPLRAGQEYLFFLEPKRYPSEKDPATYEQTYCLIEHPYARISLDLAEHPERVGVFELPADGEWQRIPFAEACQYDLAATDEAAKELYLENCARLLADALG</sequence>
<organism evidence="1 2">
    <name type="scientific">Paratractidigestivibacter faecalis</name>
    <dbReference type="NCBI Taxonomy" id="2292441"/>
    <lineage>
        <taxon>Bacteria</taxon>
        <taxon>Bacillati</taxon>
        <taxon>Actinomycetota</taxon>
        <taxon>Coriobacteriia</taxon>
        <taxon>Coriobacteriales</taxon>
        <taxon>Atopobiaceae</taxon>
        <taxon>Paratractidigestivibacter</taxon>
    </lineage>
</organism>
<dbReference type="EMBL" id="JBBNGS010000002">
    <property type="protein sequence ID" value="MEQ2637063.1"/>
    <property type="molecule type" value="Genomic_DNA"/>
</dbReference>
<reference evidence="1 2" key="1">
    <citation type="submission" date="2024-04" db="EMBL/GenBank/DDBJ databases">
        <title>Human intestinal bacterial collection.</title>
        <authorList>
            <person name="Pauvert C."/>
            <person name="Hitch T.C.A."/>
            <person name="Clavel T."/>
        </authorList>
    </citation>
    <scope>NUCLEOTIDE SEQUENCE [LARGE SCALE GENOMIC DNA]</scope>
    <source>
        <strain evidence="1 2">CLA-AA-H197</strain>
    </source>
</reference>
<name>A0ABV1IDT2_9ACTN</name>
<protein>
    <recommendedName>
        <fullName evidence="3">DUF4384 domain-containing protein</fullName>
    </recommendedName>
</protein>
<evidence type="ECO:0008006" key="3">
    <source>
        <dbReference type="Google" id="ProtNLM"/>
    </source>
</evidence>
<dbReference type="Proteomes" id="UP001478817">
    <property type="component" value="Unassembled WGS sequence"/>
</dbReference>
<evidence type="ECO:0000313" key="1">
    <source>
        <dbReference type="EMBL" id="MEQ2637063.1"/>
    </source>
</evidence>
<dbReference type="RefSeq" id="WP_349181436.1">
    <property type="nucleotide sequence ID" value="NZ_JBBNGS010000002.1"/>
</dbReference>
<gene>
    <name evidence="1" type="ORF">AAAT05_01670</name>
</gene>
<keyword evidence="2" id="KW-1185">Reference proteome</keyword>
<accession>A0ABV1IDT2</accession>
<evidence type="ECO:0000313" key="2">
    <source>
        <dbReference type="Proteomes" id="UP001478817"/>
    </source>
</evidence>